<dbReference type="Proteomes" id="UP001333110">
    <property type="component" value="Unassembled WGS sequence"/>
</dbReference>
<name>A0AAN7MVX8_MYCAM</name>
<evidence type="ECO:0000313" key="1">
    <source>
        <dbReference type="EMBL" id="KAK4812741.1"/>
    </source>
</evidence>
<dbReference type="EMBL" id="JAUNZN010000014">
    <property type="protein sequence ID" value="KAK4812741.1"/>
    <property type="molecule type" value="Genomic_DNA"/>
</dbReference>
<protein>
    <recommendedName>
        <fullName evidence="3">Rna-directed dna polymerase from mobile element jockey-like</fullName>
    </recommendedName>
</protein>
<dbReference type="AlphaFoldDB" id="A0AAN7MVX8"/>
<keyword evidence="2" id="KW-1185">Reference proteome</keyword>
<reference evidence="1 2" key="1">
    <citation type="journal article" date="2023" name="J. Hered.">
        <title>Chromosome-level genome of the wood stork (Mycteria americana) provides insight into avian chromosome evolution.</title>
        <authorList>
            <person name="Flamio R. Jr."/>
            <person name="Ramstad K.M."/>
        </authorList>
    </citation>
    <scope>NUCLEOTIDE SEQUENCE [LARGE SCALE GENOMIC DNA]</scope>
    <source>
        <strain evidence="1">JAX WOST 10</strain>
    </source>
</reference>
<comment type="caution">
    <text evidence="1">The sequence shown here is derived from an EMBL/GenBank/DDBJ whole genome shotgun (WGS) entry which is preliminary data.</text>
</comment>
<dbReference type="PANTHER" id="PTHR33332">
    <property type="entry name" value="REVERSE TRANSCRIPTASE DOMAIN-CONTAINING PROTEIN"/>
    <property type="match status" value="1"/>
</dbReference>
<organism evidence="1 2">
    <name type="scientific">Mycteria americana</name>
    <name type="common">Wood stork</name>
    <dbReference type="NCBI Taxonomy" id="33587"/>
    <lineage>
        <taxon>Eukaryota</taxon>
        <taxon>Metazoa</taxon>
        <taxon>Chordata</taxon>
        <taxon>Craniata</taxon>
        <taxon>Vertebrata</taxon>
        <taxon>Euteleostomi</taxon>
        <taxon>Archelosauria</taxon>
        <taxon>Archosauria</taxon>
        <taxon>Dinosauria</taxon>
        <taxon>Saurischia</taxon>
        <taxon>Theropoda</taxon>
        <taxon>Coelurosauria</taxon>
        <taxon>Aves</taxon>
        <taxon>Neognathae</taxon>
        <taxon>Neoaves</taxon>
        <taxon>Aequornithes</taxon>
        <taxon>Ciconiiformes</taxon>
        <taxon>Ciconiidae</taxon>
        <taxon>Mycteria</taxon>
    </lineage>
</organism>
<accession>A0AAN7MVX8</accession>
<evidence type="ECO:0008006" key="3">
    <source>
        <dbReference type="Google" id="ProtNLM"/>
    </source>
</evidence>
<proteinExistence type="predicted"/>
<sequence>MNYLNDAAECTLSKFEDDTKFGGVVDTLNSNAVIQRDLERLKKWADRNLMKLSNKKCKALHLGFVEKDLGVLVGTKLNMSQQCAPAAQKANSVQGCIKEEHCQQVKGDDPSFLLSTSGVLCTALPNTRNLKFKT</sequence>
<evidence type="ECO:0000313" key="2">
    <source>
        <dbReference type="Proteomes" id="UP001333110"/>
    </source>
</evidence>
<gene>
    <name evidence="1" type="ORF">QYF61_018290</name>
</gene>